<comment type="subcellular location">
    <subcellularLocation>
        <location evidence="5">Endomembrane system</location>
        <topology evidence="5">Single-pass membrane protein</topology>
    </subcellularLocation>
</comment>
<gene>
    <name evidence="10" type="ORF">COEREDRAFT_102794</name>
</gene>
<dbReference type="OrthoDB" id="413400at2759"/>
<dbReference type="GO" id="GO:0012505">
    <property type="term" value="C:endomembrane system"/>
    <property type="evidence" value="ECO:0007669"/>
    <property type="project" value="UniProtKB-SubCell"/>
</dbReference>
<protein>
    <submittedName>
        <fullName evidence="10">Chaperone J-domain-containing protein</fullName>
    </submittedName>
</protein>
<evidence type="ECO:0000256" key="8">
    <source>
        <dbReference type="SAM" id="SignalP"/>
    </source>
</evidence>
<evidence type="ECO:0000259" key="9">
    <source>
        <dbReference type="PROSITE" id="PS50076"/>
    </source>
</evidence>
<name>A0A2G5B958_COERN</name>
<evidence type="ECO:0000256" key="7">
    <source>
        <dbReference type="SAM" id="Phobius"/>
    </source>
</evidence>
<evidence type="ECO:0000313" key="11">
    <source>
        <dbReference type="Proteomes" id="UP000242474"/>
    </source>
</evidence>
<dbReference type="PRINTS" id="PR00625">
    <property type="entry name" value="JDOMAIN"/>
</dbReference>
<evidence type="ECO:0000256" key="5">
    <source>
        <dbReference type="ARBA" id="ARBA00037847"/>
    </source>
</evidence>
<keyword evidence="4 7" id="KW-0472">Membrane</keyword>
<keyword evidence="1 7" id="KW-0812">Transmembrane</keyword>
<dbReference type="Pfam" id="PF00226">
    <property type="entry name" value="DnaJ"/>
    <property type="match status" value="1"/>
</dbReference>
<feature type="region of interest" description="Disordered" evidence="6">
    <location>
        <begin position="303"/>
        <end position="332"/>
    </location>
</feature>
<proteinExistence type="predicted"/>
<keyword evidence="2 8" id="KW-0732">Signal</keyword>
<dbReference type="EMBL" id="KZ303506">
    <property type="protein sequence ID" value="PIA15549.1"/>
    <property type="molecule type" value="Genomic_DNA"/>
</dbReference>
<evidence type="ECO:0000256" key="4">
    <source>
        <dbReference type="ARBA" id="ARBA00023136"/>
    </source>
</evidence>
<feature type="signal peptide" evidence="8">
    <location>
        <begin position="1"/>
        <end position="18"/>
    </location>
</feature>
<feature type="compositionally biased region" description="Acidic residues" evidence="6">
    <location>
        <begin position="206"/>
        <end position="218"/>
    </location>
</feature>
<feature type="region of interest" description="Disordered" evidence="6">
    <location>
        <begin position="172"/>
        <end position="221"/>
    </location>
</feature>
<dbReference type="PANTHER" id="PTHR44653">
    <property type="entry name" value="DNAJ HOMOLOG SUBFAMILY C MEMBER 1"/>
    <property type="match status" value="1"/>
</dbReference>
<keyword evidence="11" id="KW-1185">Reference proteome</keyword>
<sequence>MKPIVFVVILILVQLCWAWEKLDHEIFELYDDIKRNEPTADWYELLKISPKSTVDEINRSYRQLSKKYHPDKLNRLGSERGAVEEKRFQRIGLVVNILRNKESRKRYNFFRKNGVPVWRGTGYLYRRWRPGFITVVFGLLLFVSAMQYLFHHLSYWRAQQRIKDIELQQDGFGGNPSVARDTETKQPPRRIRRRQKANGSTPSNNPEDDSGFEGEDNNESQFNTVGVINPYTVQPAAFGRLLIARLPVILATSALSLVGLRTSNTADVLSEDEADVEEFDASEETHHDAVAAAIQNIDSPADVAAKSEAKAKKASKKAAKADARRRRTPIVS</sequence>
<dbReference type="PANTHER" id="PTHR44653:SF2">
    <property type="entry name" value="DNAJ HOMOLOG SUBFAMILY C MEMBER 1"/>
    <property type="match status" value="1"/>
</dbReference>
<dbReference type="STRING" id="763665.A0A2G5B958"/>
<feature type="transmembrane region" description="Helical" evidence="7">
    <location>
        <begin position="131"/>
        <end position="150"/>
    </location>
</feature>
<feature type="domain" description="J" evidence="9">
    <location>
        <begin position="41"/>
        <end position="111"/>
    </location>
</feature>
<dbReference type="CDD" id="cd06257">
    <property type="entry name" value="DnaJ"/>
    <property type="match status" value="1"/>
</dbReference>
<feature type="compositionally biased region" description="Basic residues" evidence="6">
    <location>
        <begin position="312"/>
        <end position="332"/>
    </location>
</feature>
<organism evidence="10 11">
    <name type="scientific">Coemansia reversa (strain ATCC 12441 / NRRL 1564)</name>
    <dbReference type="NCBI Taxonomy" id="763665"/>
    <lineage>
        <taxon>Eukaryota</taxon>
        <taxon>Fungi</taxon>
        <taxon>Fungi incertae sedis</taxon>
        <taxon>Zoopagomycota</taxon>
        <taxon>Kickxellomycotina</taxon>
        <taxon>Kickxellomycetes</taxon>
        <taxon>Kickxellales</taxon>
        <taxon>Kickxellaceae</taxon>
        <taxon>Coemansia</taxon>
    </lineage>
</organism>
<dbReference type="InterPro" id="IPR052606">
    <property type="entry name" value="DnaJ_domain_protein"/>
</dbReference>
<dbReference type="InterPro" id="IPR001623">
    <property type="entry name" value="DnaJ_domain"/>
</dbReference>
<dbReference type="InterPro" id="IPR036869">
    <property type="entry name" value="J_dom_sf"/>
</dbReference>
<dbReference type="PROSITE" id="PS50076">
    <property type="entry name" value="DNAJ_2"/>
    <property type="match status" value="1"/>
</dbReference>
<feature type="chain" id="PRO_5013848445" evidence="8">
    <location>
        <begin position="19"/>
        <end position="332"/>
    </location>
</feature>
<evidence type="ECO:0000256" key="1">
    <source>
        <dbReference type="ARBA" id="ARBA00022692"/>
    </source>
</evidence>
<evidence type="ECO:0000256" key="2">
    <source>
        <dbReference type="ARBA" id="ARBA00022729"/>
    </source>
</evidence>
<reference evidence="10 11" key="1">
    <citation type="journal article" date="2015" name="Genome Biol. Evol.">
        <title>Phylogenomic analyses indicate that early fungi evolved digesting cell walls of algal ancestors of land plants.</title>
        <authorList>
            <person name="Chang Y."/>
            <person name="Wang S."/>
            <person name="Sekimoto S."/>
            <person name="Aerts A.L."/>
            <person name="Choi C."/>
            <person name="Clum A."/>
            <person name="LaButti K.M."/>
            <person name="Lindquist E.A."/>
            <person name="Yee Ngan C."/>
            <person name="Ohm R.A."/>
            <person name="Salamov A.A."/>
            <person name="Grigoriev I.V."/>
            <person name="Spatafora J.W."/>
            <person name="Berbee M.L."/>
        </authorList>
    </citation>
    <scope>NUCLEOTIDE SEQUENCE [LARGE SCALE GENOMIC DNA]</scope>
    <source>
        <strain evidence="10 11">NRRL 1564</strain>
    </source>
</reference>
<evidence type="ECO:0000256" key="6">
    <source>
        <dbReference type="SAM" id="MobiDB-lite"/>
    </source>
</evidence>
<dbReference type="AlphaFoldDB" id="A0A2G5B958"/>
<evidence type="ECO:0000256" key="3">
    <source>
        <dbReference type="ARBA" id="ARBA00022989"/>
    </source>
</evidence>
<evidence type="ECO:0000313" key="10">
    <source>
        <dbReference type="EMBL" id="PIA15549.1"/>
    </source>
</evidence>
<accession>A0A2G5B958</accession>
<feature type="compositionally biased region" description="Basic residues" evidence="6">
    <location>
        <begin position="187"/>
        <end position="196"/>
    </location>
</feature>
<dbReference type="Proteomes" id="UP000242474">
    <property type="component" value="Unassembled WGS sequence"/>
</dbReference>
<keyword evidence="3 7" id="KW-1133">Transmembrane helix</keyword>
<dbReference type="SUPFAM" id="SSF46565">
    <property type="entry name" value="Chaperone J-domain"/>
    <property type="match status" value="1"/>
</dbReference>
<dbReference type="SMART" id="SM00271">
    <property type="entry name" value="DnaJ"/>
    <property type="match status" value="1"/>
</dbReference>
<dbReference type="Gene3D" id="1.10.287.110">
    <property type="entry name" value="DnaJ domain"/>
    <property type="match status" value="1"/>
</dbReference>